<dbReference type="HOGENOM" id="CLU_1468580_0_0_1"/>
<keyword evidence="1" id="KW-0472">Membrane</keyword>
<protein>
    <submittedName>
        <fullName evidence="2">Uncharacterized protein</fullName>
    </submittedName>
</protein>
<dbReference type="AlphaFoldDB" id="A1CY81"/>
<dbReference type="GeneID" id="4592999"/>
<organism evidence="2 3">
    <name type="scientific">Neosartorya fischeri (strain ATCC 1020 / DSM 3700 / CBS 544.65 / FGSC A1164 / JCM 1740 / NRRL 181 / WB 181)</name>
    <name type="common">Aspergillus fischerianus</name>
    <dbReference type="NCBI Taxonomy" id="331117"/>
    <lineage>
        <taxon>Eukaryota</taxon>
        <taxon>Fungi</taxon>
        <taxon>Dikarya</taxon>
        <taxon>Ascomycota</taxon>
        <taxon>Pezizomycotina</taxon>
        <taxon>Eurotiomycetes</taxon>
        <taxon>Eurotiomycetidae</taxon>
        <taxon>Eurotiales</taxon>
        <taxon>Aspergillaceae</taxon>
        <taxon>Aspergillus</taxon>
        <taxon>Aspergillus subgen. Fumigati</taxon>
    </lineage>
</organism>
<evidence type="ECO:0000256" key="1">
    <source>
        <dbReference type="SAM" id="Phobius"/>
    </source>
</evidence>
<feature type="transmembrane region" description="Helical" evidence="1">
    <location>
        <begin position="21"/>
        <end position="38"/>
    </location>
</feature>
<keyword evidence="1" id="KW-0812">Transmembrane</keyword>
<sequence length="184" mass="20666">MAAYSGNFTNGRRPQATSSRNIAFLSIFAVIAGGYLAFRAQSPSKDEPLVSKKEVETMYGSPAGPGDRSRCVDTCLYLSPCHRPAQTYCRKCENNRKLHTKPALRWSVNHVLANPENLDEKDIEMVVRDSWRGNQLAKTAWPTYGMAEDVSDALQRAVESMDKEKHLLPLECPEVLRQEILSFC</sequence>
<proteinExistence type="predicted"/>
<dbReference type="RefSeq" id="XP_001265598.1">
    <property type="nucleotide sequence ID" value="XM_001265597.1"/>
</dbReference>
<accession>A1CY81</accession>
<dbReference type="eggNOG" id="ENOG502RPMH">
    <property type="taxonomic scope" value="Eukaryota"/>
</dbReference>
<keyword evidence="3" id="KW-1185">Reference proteome</keyword>
<gene>
    <name evidence="2" type="ORF">NFIA_032660</name>
</gene>
<dbReference type="OMA" id="AYFSVEM"/>
<keyword evidence="1" id="KW-1133">Transmembrane helix</keyword>
<dbReference type="EMBL" id="DS027686">
    <property type="protein sequence ID" value="EAW23701.1"/>
    <property type="molecule type" value="Genomic_DNA"/>
</dbReference>
<dbReference type="OrthoDB" id="4480828at2759"/>
<evidence type="ECO:0000313" key="2">
    <source>
        <dbReference type="EMBL" id="EAW23701.1"/>
    </source>
</evidence>
<dbReference type="VEuPathDB" id="FungiDB:NFIA_032660"/>
<dbReference type="Proteomes" id="UP000006702">
    <property type="component" value="Unassembled WGS sequence"/>
</dbReference>
<name>A1CY81_NEOFI</name>
<reference evidence="3" key="1">
    <citation type="journal article" date="2008" name="PLoS Genet.">
        <title>Genomic islands in the pathogenic filamentous fungus Aspergillus fumigatus.</title>
        <authorList>
            <person name="Fedorova N.D."/>
            <person name="Khaldi N."/>
            <person name="Joardar V.S."/>
            <person name="Maiti R."/>
            <person name="Amedeo P."/>
            <person name="Anderson M.J."/>
            <person name="Crabtree J."/>
            <person name="Silva J.C."/>
            <person name="Badger J.H."/>
            <person name="Albarraq A."/>
            <person name="Angiuoli S."/>
            <person name="Bussey H."/>
            <person name="Bowyer P."/>
            <person name="Cotty P.J."/>
            <person name="Dyer P.S."/>
            <person name="Egan A."/>
            <person name="Galens K."/>
            <person name="Fraser-Liggett C.M."/>
            <person name="Haas B.J."/>
            <person name="Inman J.M."/>
            <person name="Kent R."/>
            <person name="Lemieux S."/>
            <person name="Malavazi I."/>
            <person name="Orvis J."/>
            <person name="Roemer T."/>
            <person name="Ronning C.M."/>
            <person name="Sundaram J.P."/>
            <person name="Sutton G."/>
            <person name="Turner G."/>
            <person name="Venter J.C."/>
            <person name="White O.R."/>
            <person name="Whitty B.R."/>
            <person name="Youngman P."/>
            <person name="Wolfe K.H."/>
            <person name="Goldman G.H."/>
            <person name="Wortman J.R."/>
            <person name="Jiang B."/>
            <person name="Denning D.W."/>
            <person name="Nierman W.C."/>
        </authorList>
    </citation>
    <scope>NUCLEOTIDE SEQUENCE [LARGE SCALE GENOMIC DNA]</scope>
    <source>
        <strain evidence="3">ATCC 1020 / DSM 3700 / CBS 544.65 / FGSC A1164 / JCM 1740 / NRRL 181 / WB 181</strain>
    </source>
</reference>
<evidence type="ECO:0000313" key="3">
    <source>
        <dbReference type="Proteomes" id="UP000006702"/>
    </source>
</evidence>
<dbReference type="KEGG" id="nfi:NFIA_032660"/>